<dbReference type="GO" id="GO:0000149">
    <property type="term" value="F:SNARE binding"/>
    <property type="evidence" value="ECO:0007669"/>
    <property type="project" value="TreeGrafter"/>
</dbReference>
<feature type="region of interest" description="Disordered" evidence="5">
    <location>
        <begin position="972"/>
        <end position="1014"/>
    </location>
</feature>
<accession>A0A5C5FTZ3</accession>
<dbReference type="InterPro" id="IPR013244">
    <property type="entry name" value="Sec39_domain"/>
</dbReference>
<feature type="region of interest" description="Disordered" evidence="5">
    <location>
        <begin position="868"/>
        <end position="943"/>
    </location>
</feature>
<comment type="subcellular location">
    <subcellularLocation>
        <location evidence="1">Endoplasmic reticulum</location>
    </subcellularLocation>
</comment>
<dbReference type="Proteomes" id="UP000311382">
    <property type="component" value="Unassembled WGS sequence"/>
</dbReference>
<evidence type="ECO:0000256" key="2">
    <source>
        <dbReference type="ARBA" id="ARBA00022448"/>
    </source>
</evidence>
<sequence length="1014" mass="105923">MWDDVAPWRAELDWSEALPSLSLSLSHSPSPFPAASSSLGAPLPERRTPPQLREWYLSRIALCASPSLGLIDVALALSQHGAARGVPGLDEAGEELSLLGKLVYERPVRTLGETQEEGEREREGEGWSLERWRKMEPDEVVRAYTATSGPDDLPDTVRRLVLPYLSVLESRLERAAPSPSTNPTPTPTTRSTSHLLHTFLVTLPLSPARPGPLGLEALSSLISHSKPTLPRARRIVTDDADLARVVLAAVYGCGARAASDEGVRACGTMFECLPAFAEVGPLPGPGDDDVKGADLFALAAASPSPSPTTLLAALSLSPPRALASALDTLDLHLSQLELLARYRCAPRAGLAWFLAAYRDERAQRACATRLARTAAQGGKGAGGEGGEGEGAFEGEDEWVALMEFMREATGVAGEGLGDEDEEGRRERGLGRMLHCLGEDEVLRIFFGGLLGAGRFSLARALFEPSSVEAPLEPHVVEELVVAASREFYDNAEAGNLHEGDMKLALECLSAAPQQTPAIRRERAFIEATSRLCSFRLDSRPGIPLTPIELRHAPDRLAYVSRLLASNDSAHRHPDMVLSLVHGLGYPPGGKDEVRALAMLADAAIGAGAYPLAAEQCARAVRAVEALRRTAARLADKGKGKEGGDEARRDADTAADHAWRACLALGKSAWADDAARLEALGQALTLCPPERIQDLLPTWTVLERQVAQDALRTKRAEDGAASGAASSSGGRGAGTPGGGGGLTSSGGEAARAAASAAAAGAAKVSHFLAAAAAANNNNNNNKPPPARAPSRGAASSPDAPTSPTRGAAHGGAPPPPPPPPQGVQHLASETAAAASYTLRRAAAFLQGPHAGGGRAQGDLARSPTAATFAARTKEHGDAASPTAPRRAELGAPAGQARPARSPSPPSRFASALAGLAHDDDDDEPPRAVRPAPAAPATARAGGGGGGGFGFKLGDKLTAGVGWLIGADELLEREKEEEEFRRKRAASQTQAQAQEPRGEEKEDGEGEGADDDDWGW</sequence>
<feature type="compositionally biased region" description="Gly residues" evidence="5">
    <location>
        <begin position="728"/>
        <end position="743"/>
    </location>
</feature>
<feature type="region of interest" description="Disordered" evidence="5">
    <location>
        <begin position="774"/>
        <end position="826"/>
    </location>
</feature>
<keyword evidence="3" id="KW-0256">Endoplasmic reticulum</keyword>
<dbReference type="GO" id="GO:0070939">
    <property type="term" value="C:Dsl1/NZR complex"/>
    <property type="evidence" value="ECO:0007669"/>
    <property type="project" value="TreeGrafter"/>
</dbReference>
<keyword evidence="4" id="KW-0653">Protein transport</keyword>
<evidence type="ECO:0000256" key="4">
    <source>
        <dbReference type="ARBA" id="ARBA00022927"/>
    </source>
</evidence>
<dbReference type="STRING" id="5288.A0A5C5FTZ3"/>
<keyword evidence="2" id="KW-0813">Transport</keyword>
<dbReference type="GO" id="GO:0006890">
    <property type="term" value="P:retrograde vesicle-mediated transport, Golgi to endoplasmic reticulum"/>
    <property type="evidence" value="ECO:0007669"/>
    <property type="project" value="InterPro"/>
</dbReference>
<feature type="compositionally biased region" description="Low complexity" evidence="5">
    <location>
        <begin position="787"/>
        <end position="798"/>
    </location>
</feature>
<dbReference type="Pfam" id="PF08314">
    <property type="entry name" value="Sec39"/>
    <property type="match status" value="1"/>
</dbReference>
<evidence type="ECO:0000256" key="5">
    <source>
        <dbReference type="SAM" id="MobiDB-lite"/>
    </source>
</evidence>
<feature type="region of interest" description="Disordered" evidence="5">
    <location>
        <begin position="712"/>
        <end position="746"/>
    </location>
</feature>
<evidence type="ECO:0000313" key="7">
    <source>
        <dbReference type="EMBL" id="TNY20263.1"/>
    </source>
</evidence>
<dbReference type="PANTHER" id="PTHR15922">
    <property type="entry name" value="NEUROBLASTOMA-AMPLIFIED SEQUENCE"/>
    <property type="match status" value="1"/>
</dbReference>
<dbReference type="OrthoDB" id="27490at2759"/>
<evidence type="ECO:0000313" key="8">
    <source>
        <dbReference type="Proteomes" id="UP000311382"/>
    </source>
</evidence>
<feature type="compositionally biased region" description="Acidic residues" evidence="5">
    <location>
        <begin position="999"/>
        <end position="1014"/>
    </location>
</feature>
<proteinExistence type="predicted"/>
<dbReference type="EMBL" id="SOZI01000071">
    <property type="protein sequence ID" value="TNY20263.1"/>
    <property type="molecule type" value="Genomic_DNA"/>
</dbReference>
<keyword evidence="8" id="KW-1185">Reference proteome</keyword>
<dbReference type="AlphaFoldDB" id="A0A5C5FTZ3"/>
<evidence type="ECO:0000256" key="1">
    <source>
        <dbReference type="ARBA" id="ARBA00004240"/>
    </source>
</evidence>
<feature type="compositionally biased region" description="Low complexity" evidence="5">
    <location>
        <begin position="890"/>
        <end position="914"/>
    </location>
</feature>
<feature type="compositionally biased region" description="Low complexity" evidence="5">
    <location>
        <begin position="927"/>
        <end position="938"/>
    </location>
</feature>
<feature type="domain" description="Sec39" evidence="6">
    <location>
        <begin position="51"/>
        <end position="710"/>
    </location>
</feature>
<comment type="caution">
    <text evidence="7">The sequence shown here is derived from an EMBL/GenBank/DDBJ whole genome shotgun (WGS) entry which is preliminary data.</text>
</comment>
<protein>
    <submittedName>
        <fullName evidence="7">Secretory pathway protein Sec39-domain-containing protein</fullName>
    </submittedName>
</protein>
<reference evidence="7 8" key="1">
    <citation type="submission" date="2019-03" db="EMBL/GenBank/DDBJ databases">
        <title>Rhodosporidium diobovatum UCD-FST 08-225 genome sequencing, assembly, and annotation.</title>
        <authorList>
            <person name="Fakankun I.U."/>
            <person name="Fristensky B."/>
            <person name="Levin D.B."/>
        </authorList>
    </citation>
    <scope>NUCLEOTIDE SEQUENCE [LARGE SCALE GENOMIC DNA]</scope>
    <source>
        <strain evidence="7 8">UCD-FST 08-225</strain>
    </source>
</reference>
<evidence type="ECO:0000256" key="3">
    <source>
        <dbReference type="ARBA" id="ARBA00022824"/>
    </source>
</evidence>
<feature type="compositionally biased region" description="Pro residues" evidence="5">
    <location>
        <begin position="811"/>
        <end position="820"/>
    </location>
</feature>
<dbReference type="PANTHER" id="PTHR15922:SF2">
    <property type="entry name" value="NBAS SUBUNIT OF NRZ TETHERING COMPLEX"/>
    <property type="match status" value="1"/>
</dbReference>
<feature type="compositionally biased region" description="Low complexity" evidence="5">
    <location>
        <begin position="718"/>
        <end position="727"/>
    </location>
</feature>
<evidence type="ECO:0000259" key="6">
    <source>
        <dbReference type="Pfam" id="PF08314"/>
    </source>
</evidence>
<organism evidence="7 8">
    <name type="scientific">Rhodotorula diobovata</name>
    <dbReference type="NCBI Taxonomy" id="5288"/>
    <lineage>
        <taxon>Eukaryota</taxon>
        <taxon>Fungi</taxon>
        <taxon>Dikarya</taxon>
        <taxon>Basidiomycota</taxon>
        <taxon>Pucciniomycotina</taxon>
        <taxon>Microbotryomycetes</taxon>
        <taxon>Sporidiobolales</taxon>
        <taxon>Sporidiobolaceae</taxon>
        <taxon>Rhodotorula</taxon>
    </lineage>
</organism>
<name>A0A5C5FTZ3_9BASI</name>
<gene>
    <name evidence="7" type="ORF">DMC30DRAFT_262978</name>
</gene>
<dbReference type="GO" id="GO:0015031">
    <property type="term" value="P:protein transport"/>
    <property type="evidence" value="ECO:0007669"/>
    <property type="project" value="UniProtKB-KW"/>
</dbReference>